<evidence type="ECO:0000313" key="5">
    <source>
        <dbReference type="EMBL" id="KAF5835073.1"/>
    </source>
</evidence>
<evidence type="ECO:0000256" key="3">
    <source>
        <dbReference type="RuleBase" id="RU003876"/>
    </source>
</evidence>
<evidence type="ECO:0000256" key="4">
    <source>
        <dbReference type="SAM" id="MobiDB-lite"/>
    </source>
</evidence>
<dbReference type="Gene3D" id="3.30.1120.90">
    <property type="entry name" value="Nucleosome assembly protein"/>
    <property type="match status" value="1"/>
</dbReference>
<name>A0ABQ7GKI0_DUNSA</name>
<evidence type="ECO:0000313" key="6">
    <source>
        <dbReference type="Proteomes" id="UP000815325"/>
    </source>
</evidence>
<gene>
    <name evidence="5" type="ORF">DUNSADRAFT_7923</name>
</gene>
<organism evidence="5 6">
    <name type="scientific">Dunaliella salina</name>
    <name type="common">Green alga</name>
    <name type="synonym">Protococcus salinus</name>
    <dbReference type="NCBI Taxonomy" id="3046"/>
    <lineage>
        <taxon>Eukaryota</taxon>
        <taxon>Viridiplantae</taxon>
        <taxon>Chlorophyta</taxon>
        <taxon>core chlorophytes</taxon>
        <taxon>Chlorophyceae</taxon>
        <taxon>CS clade</taxon>
        <taxon>Chlamydomonadales</taxon>
        <taxon>Dunaliellaceae</taxon>
        <taxon>Dunaliella</taxon>
    </lineage>
</organism>
<comment type="similarity">
    <text evidence="1 3">Belongs to the nucleosome assembly protein (NAP) family.</text>
</comment>
<keyword evidence="6" id="KW-1185">Reference proteome</keyword>
<accession>A0ABQ7GKI0</accession>
<feature type="region of interest" description="Disordered" evidence="4">
    <location>
        <begin position="222"/>
        <end position="273"/>
    </location>
</feature>
<feature type="region of interest" description="Disordered" evidence="4">
    <location>
        <begin position="1"/>
        <end position="31"/>
    </location>
</feature>
<dbReference type="InterPro" id="IPR037231">
    <property type="entry name" value="NAP-like_sf"/>
</dbReference>
<keyword evidence="2" id="KW-0143">Chaperone</keyword>
<proteinExistence type="inferred from homology"/>
<feature type="compositionally biased region" description="Acidic residues" evidence="4">
    <location>
        <begin position="223"/>
        <end position="273"/>
    </location>
</feature>
<dbReference type="EMBL" id="MU069724">
    <property type="protein sequence ID" value="KAF5835073.1"/>
    <property type="molecule type" value="Genomic_DNA"/>
</dbReference>
<dbReference type="Gene3D" id="1.20.5.1500">
    <property type="match status" value="1"/>
</dbReference>
<reference evidence="5" key="1">
    <citation type="submission" date="2017-08" db="EMBL/GenBank/DDBJ databases">
        <authorList>
            <person name="Polle J.E."/>
            <person name="Barry K."/>
            <person name="Cushman J."/>
            <person name="Schmutz J."/>
            <person name="Tran D."/>
            <person name="Hathwaick L.T."/>
            <person name="Yim W.C."/>
            <person name="Jenkins J."/>
            <person name="Mckie-Krisberg Z.M."/>
            <person name="Prochnik S."/>
            <person name="Lindquist E."/>
            <person name="Dockter R.B."/>
            <person name="Adam C."/>
            <person name="Molina H."/>
            <person name="Bunkerborg J."/>
            <person name="Jin E."/>
            <person name="Buchheim M."/>
            <person name="Magnuson J."/>
        </authorList>
    </citation>
    <scope>NUCLEOTIDE SEQUENCE</scope>
    <source>
        <strain evidence="5">CCAP 19/18</strain>
    </source>
</reference>
<protein>
    <recommendedName>
        <fullName evidence="7">Nucleosome assembly protein</fullName>
    </recommendedName>
</protein>
<dbReference type="Pfam" id="PF00956">
    <property type="entry name" value="NAP"/>
    <property type="match status" value="1"/>
</dbReference>
<dbReference type="PANTHER" id="PTHR11875">
    <property type="entry name" value="TESTIS-SPECIFIC Y-ENCODED PROTEIN"/>
    <property type="match status" value="1"/>
</dbReference>
<dbReference type="InterPro" id="IPR002164">
    <property type="entry name" value="NAP_family"/>
</dbReference>
<dbReference type="Proteomes" id="UP000815325">
    <property type="component" value="Unassembled WGS sequence"/>
</dbReference>
<dbReference type="SUPFAM" id="SSF143113">
    <property type="entry name" value="NAP-like"/>
    <property type="match status" value="1"/>
</dbReference>
<evidence type="ECO:0000256" key="1">
    <source>
        <dbReference type="ARBA" id="ARBA00009947"/>
    </source>
</evidence>
<sequence length="273" mass="31516">MAEHQDKRRKLDEGKEEKSGGGGAEEPTQELIELEGIQSKLDEINEKALEKVFEVEREFNQKRRPVYQERQKVLAKVPHFWQQALLAHPLIRQMVTDDDIEVLQYCTEVDVEEFEDIKSGYKITLRFSQNPYFPESQLVKEFHNKHEEEIHVHGNVPSWKPGMAPVEEIQPAEGKACMTEGRQYRLMMWFVENETLGLGSHDPLADIVKEEIWPNPLKFYNNEVEEEDSQMGLEDESEMVSGEEEDEDGGEGGQEVYEEEGGEDEEGSDEGQE</sequence>
<evidence type="ECO:0008006" key="7">
    <source>
        <dbReference type="Google" id="ProtNLM"/>
    </source>
</evidence>
<feature type="compositionally biased region" description="Basic and acidic residues" evidence="4">
    <location>
        <begin position="1"/>
        <end position="19"/>
    </location>
</feature>
<evidence type="ECO:0000256" key="2">
    <source>
        <dbReference type="ARBA" id="ARBA00023186"/>
    </source>
</evidence>
<comment type="caution">
    <text evidence="5">The sequence shown here is derived from an EMBL/GenBank/DDBJ whole genome shotgun (WGS) entry which is preliminary data.</text>
</comment>